<dbReference type="SMART" id="SM00164">
    <property type="entry name" value="TBC"/>
    <property type="match status" value="1"/>
</dbReference>
<evidence type="ECO:0000313" key="3">
    <source>
        <dbReference type="Proteomes" id="UP000193642"/>
    </source>
</evidence>
<organism evidence="2 3">
    <name type="scientific">Rhizoclosmatium globosum</name>
    <dbReference type="NCBI Taxonomy" id="329046"/>
    <lineage>
        <taxon>Eukaryota</taxon>
        <taxon>Fungi</taxon>
        <taxon>Fungi incertae sedis</taxon>
        <taxon>Chytridiomycota</taxon>
        <taxon>Chytridiomycota incertae sedis</taxon>
        <taxon>Chytridiomycetes</taxon>
        <taxon>Chytridiales</taxon>
        <taxon>Chytriomycetaceae</taxon>
        <taxon>Rhizoclosmatium</taxon>
    </lineage>
</organism>
<dbReference type="Gene3D" id="1.10.472.80">
    <property type="entry name" value="Ypt/Rab-GAP domain of gyp1p, domain 3"/>
    <property type="match status" value="1"/>
</dbReference>
<dbReference type="Gene3D" id="1.10.8.270">
    <property type="entry name" value="putative rabgap domain of human tbc1 domain family member 14 like domains"/>
    <property type="match status" value="1"/>
</dbReference>
<dbReference type="GO" id="GO:0005096">
    <property type="term" value="F:GTPase activator activity"/>
    <property type="evidence" value="ECO:0007669"/>
    <property type="project" value="TreeGrafter"/>
</dbReference>
<dbReference type="SUPFAM" id="SSF47923">
    <property type="entry name" value="Ypt/Rab-GAP domain of gyp1p"/>
    <property type="match status" value="2"/>
</dbReference>
<evidence type="ECO:0000313" key="2">
    <source>
        <dbReference type="EMBL" id="ORY52972.1"/>
    </source>
</evidence>
<feature type="domain" description="Rab-GAP TBC" evidence="1">
    <location>
        <begin position="27"/>
        <end position="222"/>
    </location>
</feature>
<dbReference type="InterPro" id="IPR035969">
    <property type="entry name" value="Rab-GAP_TBC_sf"/>
</dbReference>
<dbReference type="PROSITE" id="PS50086">
    <property type="entry name" value="TBC_RABGAP"/>
    <property type="match status" value="1"/>
</dbReference>
<reference evidence="2 3" key="1">
    <citation type="submission" date="2016-07" db="EMBL/GenBank/DDBJ databases">
        <title>Pervasive Adenine N6-methylation of Active Genes in Fungi.</title>
        <authorList>
            <consortium name="DOE Joint Genome Institute"/>
            <person name="Mondo S.J."/>
            <person name="Dannebaum R.O."/>
            <person name="Kuo R.C."/>
            <person name="Labutti K."/>
            <person name="Haridas S."/>
            <person name="Kuo A."/>
            <person name="Salamov A."/>
            <person name="Ahrendt S.R."/>
            <person name="Lipzen A."/>
            <person name="Sullivan W."/>
            <person name="Andreopoulos W.B."/>
            <person name="Clum A."/>
            <person name="Lindquist E."/>
            <person name="Daum C."/>
            <person name="Ramamoorthy G.K."/>
            <person name="Gryganskyi A."/>
            <person name="Culley D."/>
            <person name="Magnuson J.K."/>
            <person name="James T.Y."/>
            <person name="O'Malley M.A."/>
            <person name="Stajich J.E."/>
            <person name="Spatafora J.W."/>
            <person name="Visel A."/>
            <person name="Grigoriev I.V."/>
        </authorList>
    </citation>
    <scope>NUCLEOTIDE SEQUENCE [LARGE SCALE GENOMIC DNA]</scope>
    <source>
        <strain evidence="2 3">JEL800</strain>
    </source>
</reference>
<name>A0A1Y2D133_9FUNG</name>
<dbReference type="Proteomes" id="UP000193642">
    <property type="component" value="Unassembled WGS sequence"/>
</dbReference>
<gene>
    <name evidence="2" type="ORF">BCR33DRAFT_756918</name>
</gene>
<dbReference type="PANTHER" id="PTHR22957">
    <property type="entry name" value="TBC1 DOMAIN FAMILY MEMBER GTPASE-ACTIVATING PROTEIN"/>
    <property type="match status" value="1"/>
</dbReference>
<dbReference type="Pfam" id="PF00566">
    <property type="entry name" value="RabGAP-TBC"/>
    <property type="match status" value="1"/>
</dbReference>
<accession>A0A1Y2D133</accession>
<dbReference type="EMBL" id="MCGO01000002">
    <property type="protein sequence ID" value="ORY52972.1"/>
    <property type="molecule type" value="Genomic_DNA"/>
</dbReference>
<proteinExistence type="predicted"/>
<comment type="caution">
    <text evidence="2">The sequence shown here is derived from an EMBL/GenBank/DDBJ whole genome shotgun (WGS) entry which is preliminary data.</text>
</comment>
<protein>
    <submittedName>
        <fullName evidence="2">RabGAP/TBC</fullName>
    </submittedName>
</protein>
<dbReference type="InterPro" id="IPR000195">
    <property type="entry name" value="Rab-GAP-TBC_dom"/>
</dbReference>
<dbReference type="AlphaFoldDB" id="A0A1Y2D133"/>
<dbReference type="OrthoDB" id="27140at2759"/>
<dbReference type="STRING" id="329046.A0A1Y2D133"/>
<sequence>MASEIRQILDAETLVDLEKLKQLGRYGVPDEVRADTWKYLLGIETADKANEITSRAQNTSRYQSTASQTSNDTLKRIRGEVSRYITKCRSQRLQFASKDPSGVLENVISTYLTERRNVEYAPQMVYLAGPFAFLMASEADVYYGFMSLMRMWEDGEEGVTVSARVSEFCVLVRTLLPELHNHFEEEEVDFKECANSWFSSLLAKELPLECLLRLWDTYFSIPNGLDMHVYVCLAMLSTLKDNLEELEQSEIHGVLLRLPNIDMDNVINQAFVIRDEVLAKRLSEIDTYN</sequence>
<dbReference type="Gene3D" id="1.10.10.750">
    <property type="entry name" value="Ypt/Rab-GAP domain of gyp1p, domain 1"/>
    <property type="match status" value="1"/>
</dbReference>
<keyword evidence="3" id="KW-1185">Reference proteome</keyword>
<evidence type="ECO:0000259" key="1">
    <source>
        <dbReference type="PROSITE" id="PS50086"/>
    </source>
</evidence>
<dbReference type="PANTHER" id="PTHR22957:SF268">
    <property type="entry name" value="ANKYRIN REPEAT-CONTAINING PROTEIN"/>
    <property type="match status" value="1"/>
</dbReference>